<proteinExistence type="predicted"/>
<organism evidence="1 2">
    <name type="scientific">Aeromonas phage 2L372D</name>
    <dbReference type="NCBI Taxonomy" id="2588097"/>
    <lineage>
        <taxon>Viruses</taxon>
        <taxon>Duplodnaviria</taxon>
        <taxon>Heunggongvirae</taxon>
        <taxon>Uroviricota</taxon>
        <taxon>Caudoviricetes</taxon>
        <taxon>Plateaulakevirus</taxon>
        <taxon>Plateaulakevirus pv2L372D</taxon>
    </lineage>
</organism>
<reference evidence="1 2" key="1">
    <citation type="submission" date="2019-04" db="EMBL/GenBank/DDBJ databases">
        <title>Nine Novel Phages from a Plateau Lake in Southwest China Provide Insights into Aeromonas Phage Diversity.</title>
        <authorList>
            <person name="Xiao W."/>
            <person name="Bai M."/>
            <person name="Wang Y."/>
            <person name="Cui X."/>
        </authorList>
    </citation>
    <scope>NUCLEOTIDE SEQUENCE [LARGE SCALE GENOMIC DNA]</scope>
</reference>
<dbReference type="Proteomes" id="UP000316128">
    <property type="component" value="Segment"/>
</dbReference>
<name>A0A4Y5TZG0_9CAUD</name>
<sequence length="110" mass="13116">MSFINFNFYSFSLEEELSVEAEVDYKEPNYNGNFSDLDYRGGYDILSLDVYHEDGEPVIVTGYKQQLLDNEIRDKLNQYLRCMEIEDSRYEVNFGEINNDSIYYYEGDYD</sequence>
<gene>
    <name evidence="1" type="ORF">2L372D_063</name>
</gene>
<evidence type="ECO:0000313" key="2">
    <source>
        <dbReference type="Proteomes" id="UP000316128"/>
    </source>
</evidence>
<evidence type="ECO:0000313" key="1">
    <source>
        <dbReference type="EMBL" id="QDB73977.1"/>
    </source>
</evidence>
<protein>
    <submittedName>
        <fullName evidence="1">Uncharacterized protein</fullName>
    </submittedName>
</protein>
<keyword evidence="2" id="KW-1185">Reference proteome</keyword>
<dbReference type="EMBL" id="MK804893">
    <property type="protein sequence ID" value="QDB73977.1"/>
    <property type="molecule type" value="Genomic_DNA"/>
</dbReference>
<accession>A0A4Y5TZG0</accession>